<protein>
    <submittedName>
        <fullName evidence="1">Uncharacterized protein</fullName>
    </submittedName>
</protein>
<gene>
    <name evidence="1" type="ORF">RM779_25100</name>
</gene>
<evidence type="ECO:0000313" key="1">
    <source>
        <dbReference type="EMBL" id="MDT0445849.1"/>
    </source>
</evidence>
<accession>A0ABU2SBR9</accession>
<reference evidence="2" key="1">
    <citation type="submission" date="2023-07" db="EMBL/GenBank/DDBJ databases">
        <title>30 novel species of actinomycetes from the DSMZ collection.</title>
        <authorList>
            <person name="Nouioui I."/>
        </authorList>
    </citation>
    <scope>NUCLEOTIDE SEQUENCE [LARGE SCALE GENOMIC DNA]</scope>
    <source>
        <strain evidence="2">DSM 41886</strain>
    </source>
</reference>
<evidence type="ECO:0000313" key="2">
    <source>
        <dbReference type="Proteomes" id="UP001183615"/>
    </source>
</evidence>
<dbReference type="RefSeq" id="WP_311620035.1">
    <property type="nucleotide sequence ID" value="NZ_JAVREV010000016.1"/>
</dbReference>
<dbReference type="Proteomes" id="UP001183615">
    <property type="component" value="Unassembled WGS sequence"/>
</dbReference>
<organism evidence="1 2">
    <name type="scientific">Streptomyces johnsoniae</name>
    <dbReference type="NCBI Taxonomy" id="3075532"/>
    <lineage>
        <taxon>Bacteria</taxon>
        <taxon>Bacillati</taxon>
        <taxon>Actinomycetota</taxon>
        <taxon>Actinomycetes</taxon>
        <taxon>Kitasatosporales</taxon>
        <taxon>Streptomycetaceae</taxon>
        <taxon>Streptomyces</taxon>
    </lineage>
</organism>
<keyword evidence="2" id="KW-1185">Reference proteome</keyword>
<name>A0ABU2SBR9_9ACTN</name>
<sequence length="54" mass="5716">MTLAQARKIALYVLTVAAFYAVMTSPARSAEFVHLLFEALSGSADAVGDLLTGR</sequence>
<dbReference type="EMBL" id="JAVREV010000016">
    <property type="protein sequence ID" value="MDT0445849.1"/>
    <property type="molecule type" value="Genomic_DNA"/>
</dbReference>
<proteinExistence type="predicted"/>
<comment type="caution">
    <text evidence="1">The sequence shown here is derived from an EMBL/GenBank/DDBJ whole genome shotgun (WGS) entry which is preliminary data.</text>
</comment>